<accession>A0A5F8AER3</accession>
<feature type="transmembrane region" description="Helical" evidence="6">
    <location>
        <begin position="232"/>
        <end position="250"/>
    </location>
</feature>
<feature type="transmembrane region" description="Helical" evidence="6">
    <location>
        <begin position="190"/>
        <end position="212"/>
    </location>
</feature>
<evidence type="ECO:0000256" key="5">
    <source>
        <dbReference type="SAM" id="MobiDB-lite"/>
    </source>
</evidence>
<evidence type="ECO:0000256" key="4">
    <source>
        <dbReference type="ARBA" id="ARBA00023136"/>
    </source>
</evidence>
<feature type="transmembrane region" description="Helical" evidence="6">
    <location>
        <begin position="114"/>
        <end position="133"/>
    </location>
</feature>
<dbReference type="PANTHER" id="PTHR22950:SF185">
    <property type="entry name" value="PROTON-COUPLED AMINO ACID TRANSPORTER 2"/>
    <property type="match status" value="1"/>
</dbReference>
<keyword evidence="3 6" id="KW-1133">Transmembrane helix</keyword>
<feature type="domain" description="Amino acid transporter transmembrane" evidence="7">
    <location>
        <begin position="50"/>
        <end position="427"/>
    </location>
</feature>
<dbReference type="CTD" id="153201"/>
<feature type="transmembrane region" description="Helical" evidence="6">
    <location>
        <begin position="348"/>
        <end position="365"/>
    </location>
</feature>
<reference evidence="8" key="3">
    <citation type="submission" date="2025-08" db="UniProtKB">
        <authorList>
            <consortium name="Ensembl"/>
        </authorList>
    </citation>
    <scope>IDENTIFICATION</scope>
    <source>
        <strain evidence="8">17573</strain>
    </source>
</reference>
<dbReference type="GeneID" id="713509"/>
<evidence type="ECO:0000259" key="7">
    <source>
        <dbReference type="Pfam" id="PF01490"/>
    </source>
</evidence>
<feature type="transmembrane region" description="Helical" evidence="6">
    <location>
        <begin position="371"/>
        <end position="391"/>
    </location>
</feature>
<protein>
    <submittedName>
        <fullName evidence="8">Solute carrier family 36 member 2</fullName>
    </submittedName>
</protein>
<evidence type="ECO:0000256" key="6">
    <source>
        <dbReference type="SAM" id="Phobius"/>
    </source>
</evidence>
<reference evidence="8" key="2">
    <citation type="submission" date="2019-01" db="EMBL/GenBank/DDBJ databases">
        <authorList>
            <person name="Graves T."/>
            <person name="Eichler E.E."/>
            <person name="Wilson R.K."/>
        </authorList>
    </citation>
    <scope>NUCLEOTIDE SEQUENCE [LARGE SCALE GENOMIC DNA]</scope>
    <source>
        <strain evidence="8">17573</strain>
    </source>
</reference>
<feature type="transmembrane region" description="Helical" evidence="6">
    <location>
        <begin position="56"/>
        <end position="76"/>
    </location>
</feature>
<dbReference type="SMR" id="A0A5F8AER3"/>
<feature type="transmembrane region" description="Helical" evidence="6">
    <location>
        <begin position="166"/>
        <end position="183"/>
    </location>
</feature>
<keyword evidence="4 6" id="KW-0472">Membrane</keyword>
<evidence type="ECO:0000313" key="10">
    <source>
        <dbReference type="VGNC" id="VGNC:77510"/>
    </source>
</evidence>
<dbReference type="Proteomes" id="UP000006718">
    <property type="component" value="Chromosome 6"/>
</dbReference>
<feature type="transmembrane region" description="Helical" evidence="6">
    <location>
        <begin position="411"/>
        <end position="428"/>
    </location>
</feature>
<dbReference type="AlphaFoldDB" id="A0A5F8AER3"/>
<organism evidence="8 9">
    <name type="scientific">Macaca mulatta</name>
    <name type="common">Rhesus macaque</name>
    <dbReference type="NCBI Taxonomy" id="9544"/>
    <lineage>
        <taxon>Eukaryota</taxon>
        <taxon>Metazoa</taxon>
        <taxon>Chordata</taxon>
        <taxon>Craniata</taxon>
        <taxon>Vertebrata</taxon>
        <taxon>Euteleostomi</taxon>
        <taxon>Mammalia</taxon>
        <taxon>Eutheria</taxon>
        <taxon>Euarchontoglires</taxon>
        <taxon>Primates</taxon>
        <taxon>Haplorrhini</taxon>
        <taxon>Catarrhini</taxon>
        <taxon>Cercopithecidae</taxon>
        <taxon>Cercopithecinae</taxon>
        <taxon>Macaca</taxon>
    </lineage>
</organism>
<dbReference type="Bgee" id="ENSMMUG00000005567">
    <property type="expression patterns" value="Expressed in adult mammalian kidney and 6 other cell types or tissues"/>
</dbReference>
<comment type="subcellular location">
    <subcellularLocation>
        <location evidence="1">Membrane</location>
        <topology evidence="1">Multi-pass membrane protein</topology>
    </subcellularLocation>
</comment>
<reference evidence="8" key="4">
    <citation type="submission" date="2025-09" db="UniProtKB">
        <authorList>
            <consortium name="Ensembl"/>
        </authorList>
    </citation>
    <scope>IDENTIFICATION</scope>
    <source>
        <strain evidence="8">17573</strain>
    </source>
</reference>
<feature type="compositionally biased region" description="Basic and acidic residues" evidence="5">
    <location>
        <begin position="23"/>
        <end position="33"/>
    </location>
</feature>
<feature type="region of interest" description="Disordered" evidence="5">
    <location>
        <begin position="22"/>
        <end position="45"/>
    </location>
</feature>
<dbReference type="GeneTree" id="ENSGT00940000162044"/>
<gene>
    <name evidence="8 10" type="primary">SLC36A2</name>
</gene>
<proteinExistence type="predicted"/>
<dbReference type="Pfam" id="PF01490">
    <property type="entry name" value="Aa_trans"/>
    <property type="match status" value="1"/>
</dbReference>
<keyword evidence="9" id="KW-1185">Reference proteome</keyword>
<dbReference type="Ensembl" id="ENSMMUT00000090226.1">
    <property type="protein sequence ID" value="ENSMMUP00000075424.1"/>
    <property type="gene ID" value="ENSMMUG00000005567.4"/>
</dbReference>
<sequence>MSVTKSTEGAVAVKLDLMSPPESAKKLENKDSTFLDESPSESPGLKKTKGITVIQALIHLVKGNMGTGILGLSLAVKNAGILMGPLSLLVMGLIACHCMHILVRCAQRFCKRHIVSFFLIVTQLGFCCVYIVFLADNLKQVVEAVNSTTNNCHSNETVMLTPTMDSRLYMLSFLPFLVLLVLIRNLRILTIFSMLANISMLVSLVIITQYITQEIPDPSRLPLVASWKTYPLFFGTAIFSFESIGVVLPLENKMKNARHFPAILSLGMSIVTSLYISIGTLGYLRFGDDIKASISLNLPNCWLYQSVKLLYIAGILCTYALQFYVPAEIIIPFAISRVSTRWALPLDLSIRLAMVCLTCLLAVLIPRLDLVISLVGSVSSSALALIIPPLLEVSTFYSEGMSPLTIFKDALISILGFVGFVVGTYQALDELLKSGDSPLFSNSTTFLR</sequence>
<evidence type="ECO:0000256" key="1">
    <source>
        <dbReference type="ARBA" id="ARBA00004141"/>
    </source>
</evidence>
<reference evidence="9" key="1">
    <citation type="journal article" date="2007" name="Science">
        <title>Evolutionary and biomedical insights from the rhesus macaque genome.</title>
        <authorList>
            <person name="Gibbs R.A."/>
            <person name="Rogers J."/>
            <person name="Katze M.G."/>
            <person name="Bumgarner R."/>
            <person name="Weinstock G.M."/>
            <person name="Mardis E.R."/>
            <person name="Remington K.A."/>
            <person name="Strausberg R.L."/>
            <person name="Venter J.C."/>
            <person name="Wilson R.K."/>
            <person name="Batzer M.A."/>
            <person name="Bustamante C.D."/>
            <person name="Eichler E.E."/>
            <person name="Hahn M.W."/>
            <person name="Hardison R.C."/>
            <person name="Makova K.D."/>
            <person name="Miller W."/>
            <person name="Milosavljevic A."/>
            <person name="Palermo R.E."/>
            <person name="Siepel A."/>
            <person name="Sikela J.M."/>
            <person name="Attaway T."/>
            <person name="Bell S."/>
            <person name="Bernard K.E."/>
            <person name="Buhay C.J."/>
            <person name="Chandrabose M.N."/>
            <person name="Dao M."/>
            <person name="Davis C."/>
            <person name="Delehaunty K.D."/>
            <person name="Ding Y."/>
            <person name="Dinh H.H."/>
            <person name="Dugan-Rocha S."/>
            <person name="Fulton L.A."/>
            <person name="Gabisi R.A."/>
            <person name="Garner T.T."/>
            <person name="Godfrey J."/>
            <person name="Hawes A.C."/>
            <person name="Hernandez J."/>
            <person name="Hines S."/>
            <person name="Holder M."/>
            <person name="Hume J."/>
            <person name="Jhangiani S.N."/>
            <person name="Joshi V."/>
            <person name="Khan Z.M."/>
            <person name="Kirkness E.F."/>
            <person name="Cree A."/>
            <person name="Fowler R.G."/>
            <person name="Lee S."/>
            <person name="Lewis L.R."/>
            <person name="Li Z."/>
            <person name="Liu Y.-S."/>
            <person name="Moore S.M."/>
            <person name="Muzny D."/>
            <person name="Nazareth L.V."/>
            <person name="Ngo D.N."/>
            <person name="Okwuonu G.O."/>
            <person name="Pai G."/>
            <person name="Parker D."/>
            <person name="Paul H.A."/>
            <person name="Pfannkoch C."/>
            <person name="Pohl C.S."/>
            <person name="Rogers Y.-H.C."/>
            <person name="Ruiz S.J."/>
            <person name="Sabo A."/>
            <person name="Santibanez J."/>
            <person name="Schneider B.W."/>
            <person name="Smith S.M."/>
            <person name="Sodergren E."/>
            <person name="Svatek A.F."/>
            <person name="Utterback T.R."/>
            <person name="Vattathil S."/>
            <person name="Warren W."/>
            <person name="White C.S."/>
            <person name="Chinwalla A.T."/>
            <person name="Feng Y."/>
            <person name="Halpern A.L."/>
            <person name="Hillier L.W."/>
            <person name="Huang X."/>
            <person name="Minx P."/>
            <person name="Nelson J.O."/>
            <person name="Pepin K.H."/>
            <person name="Qin X."/>
            <person name="Sutton G.G."/>
            <person name="Venter E."/>
            <person name="Walenz B.P."/>
            <person name="Wallis J.W."/>
            <person name="Worley K.C."/>
            <person name="Yang S.-P."/>
            <person name="Jones S.M."/>
            <person name="Marra M.A."/>
            <person name="Rocchi M."/>
            <person name="Schein J.E."/>
            <person name="Baertsch R."/>
            <person name="Clarke L."/>
            <person name="Csuros M."/>
            <person name="Glasscock J."/>
            <person name="Harris R.A."/>
            <person name="Havlak P."/>
            <person name="Jackson A.R."/>
            <person name="Jiang H."/>
            <person name="Liu Y."/>
            <person name="Messina D.N."/>
            <person name="Shen Y."/>
            <person name="Song H.X.-Z."/>
            <person name="Wylie T."/>
            <person name="Zhang L."/>
            <person name="Birney E."/>
            <person name="Han K."/>
            <person name="Konkel M.K."/>
            <person name="Lee J."/>
            <person name="Smit A.F.A."/>
            <person name="Ullmer B."/>
            <person name="Wang H."/>
            <person name="Xing J."/>
            <person name="Burhans R."/>
            <person name="Cheng Z."/>
            <person name="Karro J.E."/>
            <person name="Ma J."/>
            <person name="Raney B."/>
            <person name="She X."/>
            <person name="Cox M.J."/>
            <person name="Demuth J.P."/>
            <person name="Dumas L.J."/>
            <person name="Han S.-G."/>
            <person name="Hopkins J."/>
            <person name="Karimpour-Fard A."/>
            <person name="Kim Y.H."/>
            <person name="Pollack J.R."/>
            <person name="Vinar T."/>
            <person name="Addo-Quaye C."/>
            <person name="Degenhardt J."/>
            <person name="Denby A."/>
            <person name="Hubisz M.J."/>
            <person name="Indap A."/>
            <person name="Kosiol C."/>
            <person name="Lahn B.T."/>
            <person name="Lawson H.A."/>
            <person name="Marklein A."/>
            <person name="Nielsen R."/>
            <person name="Vallender E.J."/>
            <person name="Clark A.G."/>
            <person name="Ferguson B."/>
            <person name="Hernandez R.D."/>
            <person name="Hirani K."/>
            <person name="Kehrer-Sawatzki H."/>
            <person name="Kolb J."/>
            <person name="Patil S."/>
            <person name="Pu L.-L."/>
            <person name="Ren Y."/>
            <person name="Smith D.G."/>
            <person name="Wheeler D.A."/>
            <person name="Schenck I."/>
            <person name="Ball E.V."/>
            <person name="Chen R."/>
            <person name="Cooper D.N."/>
            <person name="Giardine B."/>
            <person name="Hsu F."/>
            <person name="Kent W.J."/>
            <person name="Lesk A."/>
            <person name="Nelson D.L."/>
            <person name="O'brien W.E."/>
            <person name="Pruefer K."/>
            <person name="Stenson P.D."/>
            <person name="Wallace J.C."/>
            <person name="Ke H."/>
            <person name="Liu X.-M."/>
            <person name="Wang P."/>
            <person name="Xiang A.P."/>
            <person name="Yang F."/>
            <person name="Barber G.P."/>
            <person name="Haussler D."/>
            <person name="Karolchik D."/>
            <person name="Kern A.D."/>
            <person name="Kuhn R.M."/>
            <person name="Smith K.E."/>
            <person name="Zwieg A.S."/>
        </authorList>
    </citation>
    <scope>NUCLEOTIDE SEQUENCE [LARGE SCALE GENOMIC DNA]</scope>
    <source>
        <strain evidence="9">17573</strain>
    </source>
</reference>
<feature type="transmembrane region" description="Helical" evidence="6">
    <location>
        <begin position="262"/>
        <end position="286"/>
    </location>
</feature>
<evidence type="ECO:0000256" key="3">
    <source>
        <dbReference type="ARBA" id="ARBA00022989"/>
    </source>
</evidence>
<dbReference type="VEuPathDB" id="HostDB:ENSMMUG00000005567"/>
<evidence type="ECO:0000313" key="9">
    <source>
        <dbReference type="Proteomes" id="UP000006718"/>
    </source>
</evidence>
<keyword evidence="2 6" id="KW-0812">Transmembrane</keyword>
<dbReference type="OrthoDB" id="1684102at2759"/>
<evidence type="ECO:0000313" key="8">
    <source>
        <dbReference type="Ensembl" id="ENSMMUP00000075424.1"/>
    </source>
</evidence>
<dbReference type="RefSeq" id="XP_014996743.1">
    <property type="nucleotide sequence ID" value="XM_015141257.2"/>
</dbReference>
<dbReference type="PANTHER" id="PTHR22950">
    <property type="entry name" value="AMINO ACID TRANSPORTER"/>
    <property type="match status" value="1"/>
</dbReference>
<dbReference type="InterPro" id="IPR013057">
    <property type="entry name" value="AA_transpt_TM"/>
</dbReference>
<feature type="transmembrane region" description="Helical" evidence="6">
    <location>
        <begin position="306"/>
        <end position="327"/>
    </location>
</feature>
<evidence type="ECO:0000256" key="2">
    <source>
        <dbReference type="ARBA" id="ARBA00022692"/>
    </source>
</evidence>
<name>A0A5F8AER3_MACMU</name>
<dbReference type="ExpressionAtlas" id="A0A5F8AER3">
    <property type="expression patterns" value="baseline"/>
</dbReference>
<dbReference type="GO" id="GO:0016020">
    <property type="term" value="C:membrane"/>
    <property type="evidence" value="ECO:0007669"/>
    <property type="project" value="UniProtKB-SubCell"/>
</dbReference>
<dbReference type="VGNC" id="VGNC:77510">
    <property type="gene designation" value="SLC36A2"/>
</dbReference>
<feature type="transmembrane region" description="Helical" evidence="6">
    <location>
        <begin position="82"/>
        <end position="102"/>
    </location>
</feature>